<dbReference type="HOGENOM" id="CLU_2448042_0_0_11"/>
<evidence type="ECO:0000313" key="1">
    <source>
        <dbReference type="EMBL" id="ACU38403.1"/>
    </source>
</evidence>
<reference evidence="1 2" key="1">
    <citation type="journal article" date="2009" name="Stand. Genomic Sci.">
        <title>Complete genome sequence of Actinosynnema mirum type strain (101).</title>
        <authorList>
            <person name="Land M."/>
            <person name="Lapidus A."/>
            <person name="Mayilraj S."/>
            <person name="Chen F."/>
            <person name="Copeland A."/>
            <person name="Del Rio T.G."/>
            <person name="Nolan M."/>
            <person name="Lucas S."/>
            <person name="Tice H."/>
            <person name="Cheng J.F."/>
            <person name="Chertkov O."/>
            <person name="Bruce D."/>
            <person name="Goodwin L."/>
            <person name="Pitluck S."/>
            <person name="Rohde M."/>
            <person name="Goker M."/>
            <person name="Pati A."/>
            <person name="Ivanova N."/>
            <person name="Mavromatis K."/>
            <person name="Chen A."/>
            <person name="Palaniappan K."/>
            <person name="Hauser L."/>
            <person name="Chang Y.J."/>
            <person name="Jeffries C.C."/>
            <person name="Brettin T."/>
            <person name="Detter J.C."/>
            <person name="Han C."/>
            <person name="Chain P."/>
            <person name="Tindall B.J."/>
            <person name="Bristow J."/>
            <person name="Eisen J.A."/>
            <person name="Markowitz V."/>
            <person name="Hugenholtz P."/>
            <person name="Kyrpides N.C."/>
            <person name="Klenk H.P."/>
        </authorList>
    </citation>
    <scope>NUCLEOTIDE SEQUENCE [LARGE SCALE GENOMIC DNA]</scope>
    <source>
        <strain evidence="2">ATCC 29888 / DSM 43827 / JCM 3225 / NBRC 14064 / NCIMB 13271 / NRRL B-12336 / IMRU 3971 / 101</strain>
    </source>
</reference>
<sequence>MRGVHGVYDRLSSLSHPNQLYLSRFLHETRHGDHVYCDRRAELSEAVWPVDLAASFLYLAASALCSFYGLDNTALENAADLLPSVDNRT</sequence>
<dbReference type="Proteomes" id="UP000002213">
    <property type="component" value="Chromosome"/>
</dbReference>
<organism evidence="1 2">
    <name type="scientific">Actinosynnema mirum (strain ATCC 29888 / DSM 43827 / JCM 3225 / NBRC 14064 / NCIMB 13271 / NRRL B-12336 / IMRU 3971 / 101)</name>
    <dbReference type="NCBI Taxonomy" id="446462"/>
    <lineage>
        <taxon>Bacteria</taxon>
        <taxon>Bacillati</taxon>
        <taxon>Actinomycetota</taxon>
        <taxon>Actinomycetes</taxon>
        <taxon>Pseudonocardiales</taxon>
        <taxon>Pseudonocardiaceae</taxon>
        <taxon>Actinosynnema</taxon>
    </lineage>
</organism>
<protein>
    <submittedName>
        <fullName evidence="1">Uncharacterized protein</fullName>
    </submittedName>
</protein>
<dbReference type="KEGG" id="ami:Amir_4565"/>
<accession>C6WLL0</accession>
<proteinExistence type="predicted"/>
<evidence type="ECO:0000313" key="2">
    <source>
        <dbReference type="Proteomes" id="UP000002213"/>
    </source>
</evidence>
<dbReference type="AlphaFoldDB" id="C6WLL0"/>
<keyword evidence="2" id="KW-1185">Reference proteome</keyword>
<gene>
    <name evidence="1" type="ordered locus">Amir_4565</name>
</gene>
<dbReference type="EMBL" id="CP001630">
    <property type="protein sequence ID" value="ACU38403.1"/>
    <property type="molecule type" value="Genomic_DNA"/>
</dbReference>
<name>C6WLL0_ACTMD</name>
<dbReference type="RefSeq" id="WP_015803290.1">
    <property type="nucleotide sequence ID" value="NC_013093.1"/>
</dbReference>